<keyword evidence="2" id="KW-1185">Reference proteome</keyword>
<evidence type="ECO:0000313" key="2">
    <source>
        <dbReference type="Proteomes" id="UP000253782"/>
    </source>
</evidence>
<gene>
    <name evidence="1" type="ORF">DVJ77_10030</name>
</gene>
<dbReference type="Proteomes" id="UP000253782">
    <property type="component" value="Unassembled WGS sequence"/>
</dbReference>
<dbReference type="OrthoDB" id="1349101at2"/>
<proteinExistence type="predicted"/>
<reference evidence="1 2" key="1">
    <citation type="submission" date="2018-07" db="EMBL/GenBank/DDBJ databases">
        <title>Dyella tabacisoli L4-6T, whole genome shotgun sequence.</title>
        <authorList>
            <person name="Zhou X.-K."/>
            <person name="Li W.-J."/>
            <person name="Duan Y.-Q."/>
        </authorList>
    </citation>
    <scope>NUCLEOTIDE SEQUENCE [LARGE SCALE GENOMIC DNA]</scope>
    <source>
        <strain evidence="1 2">L4-6</strain>
    </source>
</reference>
<name>A0A369ULV2_9GAMM</name>
<comment type="caution">
    <text evidence="1">The sequence shown here is derived from an EMBL/GenBank/DDBJ whole genome shotgun (WGS) entry which is preliminary data.</text>
</comment>
<protein>
    <submittedName>
        <fullName evidence="1">Uncharacterized protein</fullName>
    </submittedName>
</protein>
<dbReference type="AlphaFoldDB" id="A0A369ULV2"/>
<sequence length="240" mass="25840">MKPIGQRFLMIYAGVLTAVFAVTVLSGSVQPAKTLTLEQLDVQRINMREPDGTLRLVISNTDKAPGIYIKNKEYPHPTRKAAGMIFLNDEGSENGGLGFGGEKGKDGAAGTYGHLSFDAYEQDQLMSLDVEQHGNARSNTLTLFDRPNFPLTDLVNYAATIKNLPKDEQQKKILAYFDEHGGRPTQRLTLGTGPDSSVGLAINDIKGRPRIVLSVAADGSPSIQTLDEAGKAIGVPASKQ</sequence>
<evidence type="ECO:0000313" key="1">
    <source>
        <dbReference type="EMBL" id="RDD81511.1"/>
    </source>
</evidence>
<dbReference type="EMBL" id="QQAH01000009">
    <property type="protein sequence ID" value="RDD81511.1"/>
    <property type="molecule type" value="Genomic_DNA"/>
</dbReference>
<accession>A0A369ULV2</accession>
<dbReference type="RefSeq" id="WP_114845382.1">
    <property type="nucleotide sequence ID" value="NZ_JBHSPE010000005.1"/>
</dbReference>
<organism evidence="1 2">
    <name type="scientific">Dyella tabacisoli</name>
    <dbReference type="NCBI Taxonomy" id="2282381"/>
    <lineage>
        <taxon>Bacteria</taxon>
        <taxon>Pseudomonadati</taxon>
        <taxon>Pseudomonadota</taxon>
        <taxon>Gammaproteobacteria</taxon>
        <taxon>Lysobacterales</taxon>
        <taxon>Rhodanobacteraceae</taxon>
        <taxon>Dyella</taxon>
    </lineage>
</organism>